<dbReference type="InterPro" id="IPR000847">
    <property type="entry name" value="LysR_HTH_N"/>
</dbReference>
<dbReference type="Pfam" id="PF03466">
    <property type="entry name" value="LysR_substrate"/>
    <property type="match status" value="1"/>
</dbReference>
<evidence type="ECO:0000313" key="6">
    <source>
        <dbReference type="EMBL" id="SEP41130.1"/>
    </source>
</evidence>
<dbReference type="GO" id="GO:0005829">
    <property type="term" value="C:cytosol"/>
    <property type="evidence" value="ECO:0007669"/>
    <property type="project" value="TreeGrafter"/>
</dbReference>
<sequence>MELKQLKYFIAVCEELHFTRAAEKLGIAQSTLSLQIASLEEEIGLPLFDRIGKRITLTEAGSILLRNSQNVLWTLQNTQDKISELHQFQGGSLAVGVLHAELDYRLNSLFIDFHNRFPQIHLKILSSVNVDKQVLNNEADVGISILPRSEKQLVHIPLYSEEYVLVVSKKHKLANIRSLSIMDLDKIHMVMYPRGFVSRELVEECCRHNGVQLNTIIETTSGASIFGFVKENIGATVQPLPLTRSINDPTLHLIKIKDWPITRHIGIFYRTDKYLGFAAREFIRLVKKRLEMGDIFFDIPDSK</sequence>
<protein>
    <submittedName>
        <fullName evidence="6">DNA-binding transcriptional regulator, LysR family</fullName>
    </submittedName>
</protein>
<dbReference type="SUPFAM" id="SSF53850">
    <property type="entry name" value="Periplasmic binding protein-like II"/>
    <property type="match status" value="1"/>
</dbReference>
<name>A0A1H8XME6_9FIRM</name>
<comment type="similarity">
    <text evidence="1">Belongs to the LysR transcriptional regulatory family.</text>
</comment>
<keyword evidence="2" id="KW-0805">Transcription regulation</keyword>
<dbReference type="PANTHER" id="PTHR30419">
    <property type="entry name" value="HTH-TYPE TRANSCRIPTIONAL REGULATOR YBHD"/>
    <property type="match status" value="1"/>
</dbReference>
<dbReference type="Pfam" id="PF00126">
    <property type="entry name" value="HTH_1"/>
    <property type="match status" value="1"/>
</dbReference>
<proteinExistence type="inferred from homology"/>
<dbReference type="InterPro" id="IPR005119">
    <property type="entry name" value="LysR_subst-bd"/>
</dbReference>
<feature type="domain" description="HTH lysR-type" evidence="5">
    <location>
        <begin position="1"/>
        <end position="58"/>
    </location>
</feature>
<dbReference type="Gene3D" id="1.10.10.10">
    <property type="entry name" value="Winged helix-like DNA-binding domain superfamily/Winged helix DNA-binding domain"/>
    <property type="match status" value="1"/>
</dbReference>
<evidence type="ECO:0000256" key="1">
    <source>
        <dbReference type="ARBA" id="ARBA00009437"/>
    </source>
</evidence>
<organism evidence="6 7">
    <name type="scientific">Propionispora vibrioides</name>
    <dbReference type="NCBI Taxonomy" id="112903"/>
    <lineage>
        <taxon>Bacteria</taxon>
        <taxon>Bacillati</taxon>
        <taxon>Bacillota</taxon>
        <taxon>Negativicutes</taxon>
        <taxon>Selenomonadales</taxon>
        <taxon>Sporomusaceae</taxon>
        <taxon>Propionispora</taxon>
    </lineage>
</organism>
<dbReference type="SUPFAM" id="SSF46785">
    <property type="entry name" value="Winged helix' DNA-binding domain"/>
    <property type="match status" value="1"/>
</dbReference>
<dbReference type="InterPro" id="IPR050950">
    <property type="entry name" value="HTH-type_LysR_regulators"/>
</dbReference>
<dbReference type="PANTHER" id="PTHR30419:SF8">
    <property type="entry name" value="NITROGEN ASSIMILATION TRANSCRIPTIONAL ACTIVATOR-RELATED"/>
    <property type="match status" value="1"/>
</dbReference>
<dbReference type="GO" id="GO:0003677">
    <property type="term" value="F:DNA binding"/>
    <property type="evidence" value="ECO:0007669"/>
    <property type="project" value="UniProtKB-KW"/>
</dbReference>
<dbReference type="InterPro" id="IPR036388">
    <property type="entry name" value="WH-like_DNA-bd_sf"/>
</dbReference>
<dbReference type="Proteomes" id="UP000198847">
    <property type="component" value="Unassembled WGS sequence"/>
</dbReference>
<keyword evidence="7" id="KW-1185">Reference proteome</keyword>
<dbReference type="RefSeq" id="WP_091750428.1">
    <property type="nucleotide sequence ID" value="NZ_FODY01000026.1"/>
</dbReference>
<dbReference type="FunFam" id="1.10.10.10:FF:000001">
    <property type="entry name" value="LysR family transcriptional regulator"/>
    <property type="match status" value="1"/>
</dbReference>
<dbReference type="OrthoDB" id="1624015at2"/>
<evidence type="ECO:0000256" key="3">
    <source>
        <dbReference type="ARBA" id="ARBA00023125"/>
    </source>
</evidence>
<evidence type="ECO:0000313" key="7">
    <source>
        <dbReference type="Proteomes" id="UP000198847"/>
    </source>
</evidence>
<dbReference type="CDD" id="cd05466">
    <property type="entry name" value="PBP2_LTTR_substrate"/>
    <property type="match status" value="1"/>
</dbReference>
<keyword evidence="4" id="KW-0804">Transcription</keyword>
<dbReference type="PRINTS" id="PR00039">
    <property type="entry name" value="HTHLYSR"/>
</dbReference>
<reference evidence="6 7" key="1">
    <citation type="submission" date="2016-10" db="EMBL/GenBank/DDBJ databases">
        <authorList>
            <person name="de Groot N.N."/>
        </authorList>
    </citation>
    <scope>NUCLEOTIDE SEQUENCE [LARGE SCALE GENOMIC DNA]</scope>
    <source>
        <strain evidence="6 7">DSM 13305</strain>
    </source>
</reference>
<accession>A0A1H8XME6</accession>
<gene>
    <name evidence="6" type="ORF">SAMN04490178_12626</name>
</gene>
<dbReference type="STRING" id="112903.SAMN04490178_12626"/>
<dbReference type="GO" id="GO:0003700">
    <property type="term" value="F:DNA-binding transcription factor activity"/>
    <property type="evidence" value="ECO:0007669"/>
    <property type="project" value="InterPro"/>
</dbReference>
<dbReference type="PROSITE" id="PS50931">
    <property type="entry name" value="HTH_LYSR"/>
    <property type="match status" value="1"/>
</dbReference>
<dbReference type="AlphaFoldDB" id="A0A1H8XME6"/>
<keyword evidence="3 6" id="KW-0238">DNA-binding</keyword>
<evidence type="ECO:0000256" key="2">
    <source>
        <dbReference type="ARBA" id="ARBA00023015"/>
    </source>
</evidence>
<dbReference type="EMBL" id="FODY01000026">
    <property type="protein sequence ID" value="SEP41130.1"/>
    <property type="molecule type" value="Genomic_DNA"/>
</dbReference>
<evidence type="ECO:0000256" key="4">
    <source>
        <dbReference type="ARBA" id="ARBA00023163"/>
    </source>
</evidence>
<evidence type="ECO:0000259" key="5">
    <source>
        <dbReference type="PROSITE" id="PS50931"/>
    </source>
</evidence>
<dbReference type="InterPro" id="IPR036390">
    <property type="entry name" value="WH_DNA-bd_sf"/>
</dbReference>
<dbReference type="Gene3D" id="3.40.190.290">
    <property type="match status" value="1"/>
</dbReference>